<gene>
    <name evidence="3" type="ORF">OKIOD_LOCUS2286</name>
</gene>
<accession>A0ABN7RS24</accession>
<evidence type="ECO:0000259" key="2">
    <source>
        <dbReference type="PROSITE" id="PS50106"/>
    </source>
</evidence>
<dbReference type="SMART" id="SM00228">
    <property type="entry name" value="PDZ"/>
    <property type="match status" value="1"/>
</dbReference>
<feature type="domain" description="PDZ" evidence="2">
    <location>
        <begin position="83"/>
        <end position="148"/>
    </location>
</feature>
<keyword evidence="4" id="KW-1185">Reference proteome</keyword>
<dbReference type="SUPFAM" id="SSF50156">
    <property type="entry name" value="PDZ domain-like"/>
    <property type="match status" value="1"/>
</dbReference>
<dbReference type="InterPro" id="IPR001478">
    <property type="entry name" value="PDZ"/>
</dbReference>
<dbReference type="EMBL" id="OU015568">
    <property type="protein sequence ID" value="CAG5084754.1"/>
    <property type="molecule type" value="Genomic_DNA"/>
</dbReference>
<feature type="region of interest" description="Disordered" evidence="1">
    <location>
        <begin position="66"/>
        <end position="87"/>
    </location>
</feature>
<evidence type="ECO:0000313" key="4">
    <source>
        <dbReference type="Proteomes" id="UP001158576"/>
    </source>
</evidence>
<evidence type="ECO:0000313" key="3">
    <source>
        <dbReference type="EMBL" id="CAG5084754.1"/>
    </source>
</evidence>
<proteinExistence type="predicted"/>
<dbReference type="CDD" id="cd00136">
    <property type="entry name" value="PDZ_canonical"/>
    <property type="match status" value="1"/>
</dbReference>
<dbReference type="InterPro" id="IPR036034">
    <property type="entry name" value="PDZ_sf"/>
</dbReference>
<organism evidence="3 4">
    <name type="scientific">Oikopleura dioica</name>
    <name type="common">Tunicate</name>
    <dbReference type="NCBI Taxonomy" id="34765"/>
    <lineage>
        <taxon>Eukaryota</taxon>
        <taxon>Metazoa</taxon>
        <taxon>Chordata</taxon>
        <taxon>Tunicata</taxon>
        <taxon>Appendicularia</taxon>
        <taxon>Copelata</taxon>
        <taxon>Oikopleuridae</taxon>
        <taxon>Oikopleura</taxon>
    </lineage>
</organism>
<protein>
    <submittedName>
        <fullName evidence="3">Oidioi.mRNA.OKI2018_I69.PAR.g10728.t1.cds</fullName>
    </submittedName>
</protein>
<evidence type="ECO:0000256" key="1">
    <source>
        <dbReference type="SAM" id="MobiDB-lite"/>
    </source>
</evidence>
<sequence>MMELTPNERYFESCSTCEDIDKPSPSFQEMMKNLHLHDKRTRVEIHKLKKENERLKNEIKNMKAAKSKDEGYVSRQESSTSWEQTIQRGKNGHGIKFETRLFVKDVVLGSATGLVNEGDEILEINEESVQNLSENEAFNFLNISQNAVLKIRRGK</sequence>
<name>A0ABN7RS24_OIKDI</name>
<dbReference type="Gene3D" id="2.30.42.10">
    <property type="match status" value="1"/>
</dbReference>
<dbReference type="Pfam" id="PF00595">
    <property type="entry name" value="PDZ"/>
    <property type="match status" value="1"/>
</dbReference>
<reference evidence="3 4" key="1">
    <citation type="submission" date="2021-04" db="EMBL/GenBank/DDBJ databases">
        <authorList>
            <person name="Bliznina A."/>
        </authorList>
    </citation>
    <scope>NUCLEOTIDE SEQUENCE [LARGE SCALE GENOMIC DNA]</scope>
</reference>
<dbReference type="PROSITE" id="PS50106">
    <property type="entry name" value="PDZ"/>
    <property type="match status" value="1"/>
</dbReference>
<dbReference type="Proteomes" id="UP001158576">
    <property type="component" value="Chromosome PAR"/>
</dbReference>
<feature type="compositionally biased region" description="Polar residues" evidence="1">
    <location>
        <begin position="75"/>
        <end position="87"/>
    </location>
</feature>